<accession>A0A6G7ZNC1</accession>
<dbReference type="RefSeq" id="WP_166094128.1">
    <property type="nucleotide sequence ID" value="NZ_CP049871.1"/>
</dbReference>
<organism evidence="2 3">
    <name type="scientific">Sphingomonas sinipercae</name>
    <dbReference type="NCBI Taxonomy" id="2714944"/>
    <lineage>
        <taxon>Bacteria</taxon>
        <taxon>Pseudomonadati</taxon>
        <taxon>Pseudomonadota</taxon>
        <taxon>Alphaproteobacteria</taxon>
        <taxon>Sphingomonadales</taxon>
        <taxon>Sphingomonadaceae</taxon>
        <taxon>Sphingomonas</taxon>
    </lineage>
</organism>
<dbReference type="InterPro" id="IPR029063">
    <property type="entry name" value="SAM-dependent_MTases_sf"/>
</dbReference>
<dbReference type="PANTHER" id="PTHR42912">
    <property type="entry name" value="METHYLTRANSFERASE"/>
    <property type="match status" value="1"/>
</dbReference>
<dbReference type="CDD" id="cd02440">
    <property type="entry name" value="AdoMet_MTases"/>
    <property type="match status" value="1"/>
</dbReference>
<dbReference type="Gene3D" id="3.40.50.150">
    <property type="entry name" value="Vaccinia Virus protein VP39"/>
    <property type="match status" value="1"/>
</dbReference>
<dbReference type="Pfam" id="PF08241">
    <property type="entry name" value="Methyltransf_11"/>
    <property type="match status" value="1"/>
</dbReference>
<keyword evidence="3" id="KW-1185">Reference proteome</keyword>
<dbReference type="InterPro" id="IPR050508">
    <property type="entry name" value="Methyltransf_Superfamily"/>
</dbReference>
<evidence type="ECO:0000259" key="1">
    <source>
        <dbReference type="Pfam" id="PF08241"/>
    </source>
</evidence>
<keyword evidence="2" id="KW-0808">Transferase</keyword>
<keyword evidence="2" id="KW-0489">Methyltransferase</keyword>
<name>A0A6G7ZNC1_9SPHN</name>
<proteinExistence type="predicted"/>
<evidence type="ECO:0000313" key="3">
    <source>
        <dbReference type="Proteomes" id="UP000502502"/>
    </source>
</evidence>
<dbReference type="Proteomes" id="UP000502502">
    <property type="component" value="Chromosome"/>
</dbReference>
<dbReference type="EMBL" id="CP049871">
    <property type="protein sequence ID" value="QIL02433.1"/>
    <property type="molecule type" value="Genomic_DNA"/>
</dbReference>
<evidence type="ECO:0000313" key="2">
    <source>
        <dbReference type="EMBL" id="QIL02433.1"/>
    </source>
</evidence>
<reference evidence="2 3" key="1">
    <citation type="submission" date="2020-03" db="EMBL/GenBank/DDBJ databases">
        <title>Sphingomonas sp. nov., isolated from fish.</title>
        <authorList>
            <person name="Hyun D.-W."/>
            <person name="Bae J.-W."/>
        </authorList>
    </citation>
    <scope>NUCLEOTIDE SEQUENCE [LARGE SCALE GENOMIC DNA]</scope>
    <source>
        <strain evidence="2 3">HDW15C</strain>
    </source>
</reference>
<dbReference type="AlphaFoldDB" id="A0A6G7ZNC1"/>
<feature type="domain" description="Methyltransferase type 11" evidence="1">
    <location>
        <begin position="67"/>
        <end position="160"/>
    </location>
</feature>
<sequence>MAEQAKPQSAAQREVARNIAIHDKVAGQYEKLHGEIFNTIEQSRLRASLQSALDSVETGRTPPHAFDFGCGSGNLTAHLLALGAKVTAADVSRGFLDLVSKRFGGELLQTFQLNGRDLSEIADGSFDLVATYSVLHHIPDYLDACRELARITAPGGVVVIDHEASPASWTDPILAEFRSNGMRTDWRKFLTPMNYVHRLKRVFNPKHSNEGDIHVWPDDHIEWNKIAETMGGGGMSVIREEDYLLSRSLQRLDAYEQYRDRCNDTRVTVYRKQR</sequence>
<dbReference type="SUPFAM" id="SSF53335">
    <property type="entry name" value="S-adenosyl-L-methionine-dependent methyltransferases"/>
    <property type="match status" value="1"/>
</dbReference>
<dbReference type="GO" id="GO:0008757">
    <property type="term" value="F:S-adenosylmethionine-dependent methyltransferase activity"/>
    <property type="evidence" value="ECO:0007669"/>
    <property type="project" value="InterPro"/>
</dbReference>
<gene>
    <name evidence="2" type="ORF">G7078_06265</name>
</gene>
<protein>
    <submittedName>
        <fullName evidence="2">Class I SAM-dependent methyltransferase</fullName>
    </submittedName>
</protein>
<dbReference type="InterPro" id="IPR013216">
    <property type="entry name" value="Methyltransf_11"/>
</dbReference>
<dbReference type="KEGG" id="ssin:G7078_06265"/>
<dbReference type="GO" id="GO:0032259">
    <property type="term" value="P:methylation"/>
    <property type="evidence" value="ECO:0007669"/>
    <property type="project" value="UniProtKB-KW"/>
</dbReference>